<dbReference type="EMBL" id="CM037161">
    <property type="protein sequence ID" value="KAH7855372.1"/>
    <property type="molecule type" value="Genomic_DNA"/>
</dbReference>
<evidence type="ECO:0000313" key="1">
    <source>
        <dbReference type="EMBL" id="KAH7855372.1"/>
    </source>
</evidence>
<sequence length="417" mass="47634">MQISLPKPTLTSFPEFHILNILVEDEDDQASDALDIKTDETQSHELPEDNSTPPIVEVNDVAPDSMENRKERTESQLQEESQTTQIDEVDDGAPDALDNRSEETQSRLHEEVPTGQIDRFANVLLPESSEPGGNYASEAYFKKALMKSHFITKDPSKADFFFLPFSITNMRNDKRIGVGGIPNFVRDYMYDVRHKYPYWNRSGGADHFYAACHSIGKIAMGKAAEVKDNSIQVVCSSNYFVNGYVAHKDVPLPQIWPRQGNPPRVEPSKRKRLAFFAGANNCPTRQYLVKTWRNDTDIFAHAGRLKTPYATEFLRSKFCFHVKGFEVNTARIGDAMYYGCVPVILADHYDLPFGDILNWKSFSIVVKTGDIPLMKKILKGVESEEYLRLLKNVEKVRRHFQWYSEPIEYDAFPHGYV</sequence>
<evidence type="ECO:0000313" key="2">
    <source>
        <dbReference type="Proteomes" id="UP000828048"/>
    </source>
</evidence>
<dbReference type="Proteomes" id="UP000828048">
    <property type="component" value="Chromosome 11"/>
</dbReference>
<accession>A0ACB7YQG6</accession>
<proteinExistence type="predicted"/>
<protein>
    <submittedName>
        <fullName evidence="1">Uncharacterized protein</fullName>
    </submittedName>
</protein>
<comment type="caution">
    <text evidence="1">The sequence shown here is derived from an EMBL/GenBank/DDBJ whole genome shotgun (WGS) entry which is preliminary data.</text>
</comment>
<name>A0ACB7YQG6_9ERIC</name>
<reference evidence="1 2" key="1">
    <citation type="journal article" date="2021" name="Hortic Res">
        <title>High-quality reference genome and annotation aids understanding of berry development for evergreen blueberry (Vaccinium darrowii).</title>
        <authorList>
            <person name="Yu J."/>
            <person name="Hulse-Kemp A.M."/>
            <person name="Babiker E."/>
            <person name="Staton M."/>
        </authorList>
    </citation>
    <scope>NUCLEOTIDE SEQUENCE [LARGE SCALE GENOMIC DNA]</scope>
    <source>
        <strain evidence="2">cv. NJ 8807/NJ 8810</strain>
        <tissue evidence="1">Young leaf</tissue>
    </source>
</reference>
<gene>
    <name evidence="1" type="ORF">Vadar_024128</name>
</gene>
<organism evidence="1 2">
    <name type="scientific">Vaccinium darrowii</name>
    <dbReference type="NCBI Taxonomy" id="229202"/>
    <lineage>
        <taxon>Eukaryota</taxon>
        <taxon>Viridiplantae</taxon>
        <taxon>Streptophyta</taxon>
        <taxon>Embryophyta</taxon>
        <taxon>Tracheophyta</taxon>
        <taxon>Spermatophyta</taxon>
        <taxon>Magnoliopsida</taxon>
        <taxon>eudicotyledons</taxon>
        <taxon>Gunneridae</taxon>
        <taxon>Pentapetalae</taxon>
        <taxon>asterids</taxon>
        <taxon>Ericales</taxon>
        <taxon>Ericaceae</taxon>
        <taxon>Vaccinioideae</taxon>
        <taxon>Vaccinieae</taxon>
        <taxon>Vaccinium</taxon>
    </lineage>
</organism>
<keyword evidence="2" id="KW-1185">Reference proteome</keyword>